<keyword evidence="11" id="KW-1185">Reference proteome</keyword>
<dbReference type="RefSeq" id="WP_143440750.1">
    <property type="nucleotide sequence ID" value="NZ_FOEN01000012.1"/>
</dbReference>
<keyword evidence="3 8" id="KW-0732">Signal</keyword>
<gene>
    <name evidence="10" type="ORF">SAMN04488558_11227</name>
</gene>
<evidence type="ECO:0000313" key="10">
    <source>
        <dbReference type="EMBL" id="SEQ47172.1"/>
    </source>
</evidence>
<dbReference type="EMBL" id="FOEN01000012">
    <property type="protein sequence ID" value="SEQ47172.1"/>
    <property type="molecule type" value="Genomic_DNA"/>
</dbReference>
<evidence type="ECO:0000256" key="2">
    <source>
        <dbReference type="ARBA" id="ARBA00022525"/>
    </source>
</evidence>
<feature type="chain" id="PRO_5011548584" evidence="8">
    <location>
        <begin position="29"/>
        <end position="462"/>
    </location>
</feature>
<feature type="compositionally biased region" description="Basic and acidic residues" evidence="6">
    <location>
        <begin position="396"/>
        <end position="430"/>
    </location>
</feature>
<keyword evidence="7" id="KW-0812">Transmembrane</keyword>
<proteinExistence type="predicted"/>
<feature type="coiled-coil region" evidence="5">
    <location>
        <begin position="76"/>
        <end position="145"/>
    </location>
</feature>
<evidence type="ECO:0000256" key="5">
    <source>
        <dbReference type="SAM" id="Coils"/>
    </source>
</evidence>
<keyword evidence="7" id="KW-0472">Membrane</keyword>
<evidence type="ECO:0000313" key="11">
    <source>
        <dbReference type="Proteomes" id="UP000198833"/>
    </source>
</evidence>
<reference evidence="10 11" key="1">
    <citation type="submission" date="2016-10" db="EMBL/GenBank/DDBJ databases">
        <authorList>
            <person name="de Groot N.N."/>
        </authorList>
    </citation>
    <scope>NUCLEOTIDE SEQUENCE [LARGE SCALE GENOMIC DNA]</scope>
    <source>
        <strain evidence="10 11">DSM 15695</strain>
    </source>
</reference>
<evidence type="ECO:0000256" key="3">
    <source>
        <dbReference type="ARBA" id="ARBA00022729"/>
    </source>
</evidence>
<dbReference type="NCBIfam" id="TIGR01167">
    <property type="entry name" value="LPXTG_anchor"/>
    <property type="match status" value="1"/>
</dbReference>
<dbReference type="PROSITE" id="PS50847">
    <property type="entry name" value="GRAM_POS_ANCHORING"/>
    <property type="match status" value="1"/>
</dbReference>
<name>A0A1H9GAQ4_9LACT</name>
<evidence type="ECO:0000256" key="6">
    <source>
        <dbReference type="SAM" id="MobiDB-lite"/>
    </source>
</evidence>
<feature type="coiled-coil region" evidence="5">
    <location>
        <begin position="186"/>
        <end position="262"/>
    </location>
</feature>
<feature type="transmembrane region" description="Helical" evidence="7">
    <location>
        <begin position="437"/>
        <end position="455"/>
    </location>
</feature>
<accession>A0A1H9GAQ4</accession>
<keyword evidence="1" id="KW-0134">Cell wall</keyword>
<evidence type="ECO:0000256" key="4">
    <source>
        <dbReference type="ARBA" id="ARBA00023088"/>
    </source>
</evidence>
<keyword evidence="4" id="KW-0572">Peptidoglycan-anchor</keyword>
<dbReference type="Pfam" id="PF00746">
    <property type="entry name" value="Gram_pos_anchor"/>
    <property type="match status" value="1"/>
</dbReference>
<dbReference type="InterPro" id="IPR019931">
    <property type="entry name" value="LPXTG_anchor"/>
</dbReference>
<protein>
    <submittedName>
        <fullName evidence="10">LPXTG-motif cell wall anchor domain-containing protein</fullName>
    </submittedName>
</protein>
<evidence type="ECO:0000256" key="7">
    <source>
        <dbReference type="SAM" id="Phobius"/>
    </source>
</evidence>
<evidence type="ECO:0000259" key="9">
    <source>
        <dbReference type="PROSITE" id="PS50847"/>
    </source>
</evidence>
<feature type="region of interest" description="Disordered" evidence="6">
    <location>
        <begin position="383"/>
        <end position="430"/>
    </location>
</feature>
<feature type="signal peptide" evidence="8">
    <location>
        <begin position="1"/>
        <end position="28"/>
    </location>
</feature>
<feature type="domain" description="Gram-positive cocci surface proteins LPxTG" evidence="9">
    <location>
        <begin position="428"/>
        <end position="462"/>
    </location>
</feature>
<evidence type="ECO:0000256" key="1">
    <source>
        <dbReference type="ARBA" id="ARBA00022512"/>
    </source>
</evidence>
<keyword evidence="7" id="KW-1133">Transmembrane helix</keyword>
<sequence length="462" mass="50513">MKKSLVKLVAVSATAMSLATVVVPAANAQDGPKFPSENIQVDYDQLVIDAMNGAYGNPALTQDQVILLTTKLGQKAAEIKQQRDAKEAAIKEAEKTIEQTKKSCDVATSDFETAKVRFDNAKKELKRLNDLVEKARLDNQSYETEYLQRKLEIERTFDVNSENVTLKYDGIKAAEDNRLLDAQAAVASAEGAVQAAQAAYDNAAENLKADAQATLDEANVALQNAIAEREAAQTAVNNSTAMSQKESELRALRSEKDTALLNLSKEYVVEDGYKKVAKLEAYNSAITARDNYENGEFSVAKTDYENKKALKNTKCDQYDNEKNALTKLYEEFQSLNKKYYNLRNAIAAVTNTSIADTIVNDGTVDKDIKEIIKDVVDNGAGKDVEIIETTEESEESTEKSSTEKETDKGSKDGKKVEKKEDKKSDAKLPETGEASTYAIFGAAALSILAGLGLVAPKFSKED</sequence>
<evidence type="ECO:0000256" key="8">
    <source>
        <dbReference type="SAM" id="SignalP"/>
    </source>
</evidence>
<feature type="compositionally biased region" description="Acidic residues" evidence="6">
    <location>
        <begin position="386"/>
        <end position="395"/>
    </location>
</feature>
<keyword evidence="5" id="KW-0175">Coiled coil</keyword>
<dbReference type="AlphaFoldDB" id="A0A1H9GAQ4"/>
<keyword evidence="2" id="KW-0964">Secreted</keyword>
<organism evidence="10 11">
    <name type="scientific">Ignavigranum ruoffiae</name>
    <dbReference type="NCBI Taxonomy" id="89093"/>
    <lineage>
        <taxon>Bacteria</taxon>
        <taxon>Bacillati</taxon>
        <taxon>Bacillota</taxon>
        <taxon>Bacilli</taxon>
        <taxon>Lactobacillales</taxon>
        <taxon>Aerococcaceae</taxon>
        <taxon>Ignavigranum</taxon>
    </lineage>
</organism>
<dbReference type="Proteomes" id="UP000198833">
    <property type="component" value="Unassembled WGS sequence"/>
</dbReference>